<evidence type="ECO:0000259" key="7">
    <source>
        <dbReference type="Pfam" id="PF10283"/>
    </source>
</evidence>
<dbReference type="InterPro" id="IPR019406">
    <property type="entry name" value="APLF_PBZ"/>
</dbReference>
<dbReference type="GO" id="GO:0072572">
    <property type="term" value="F:poly-ADP-D-ribose binding"/>
    <property type="evidence" value="ECO:0007669"/>
    <property type="project" value="TreeGrafter"/>
</dbReference>
<evidence type="ECO:0000313" key="8">
    <source>
        <dbReference type="EMBL" id="SVE92583.1"/>
    </source>
</evidence>
<comment type="subcellular location">
    <subcellularLocation>
        <location evidence="2">Chromosome</location>
    </subcellularLocation>
    <subcellularLocation>
        <location evidence="1">Nucleus</location>
    </subcellularLocation>
</comment>
<accession>A0A4Y7NI70</accession>
<dbReference type="Pfam" id="PF10228">
    <property type="entry name" value="HPF1"/>
    <property type="match status" value="1"/>
</dbReference>
<dbReference type="EMBL" id="LR022964">
    <property type="protein sequence ID" value="SVE92583.1"/>
    <property type="molecule type" value="mRNA"/>
</dbReference>
<dbReference type="GO" id="GO:0005694">
    <property type="term" value="C:chromosome"/>
    <property type="evidence" value="ECO:0007669"/>
    <property type="project" value="UniProtKB-SubCell"/>
</dbReference>
<dbReference type="GO" id="GO:0042393">
    <property type="term" value="F:histone binding"/>
    <property type="evidence" value="ECO:0007669"/>
    <property type="project" value="InterPro"/>
</dbReference>
<organism evidence="8">
    <name type="scientific">Megafenestra aurita</name>
    <dbReference type="NCBI Taxonomy" id="2291010"/>
    <lineage>
        <taxon>Eukaryota</taxon>
        <taxon>Metazoa</taxon>
        <taxon>Ecdysozoa</taxon>
        <taxon>Arthropoda</taxon>
        <taxon>Crustacea</taxon>
        <taxon>Branchiopoda</taxon>
        <taxon>Diplostraca</taxon>
        <taxon>Cladocera</taxon>
        <taxon>Anomopoda</taxon>
        <taxon>Daphniidae</taxon>
        <taxon>Megafenestra</taxon>
    </lineage>
</organism>
<evidence type="ECO:0000256" key="1">
    <source>
        <dbReference type="ARBA" id="ARBA00004123"/>
    </source>
</evidence>
<dbReference type="Pfam" id="PF10283">
    <property type="entry name" value="zf-CCHH"/>
    <property type="match status" value="1"/>
</dbReference>
<keyword evidence="4" id="KW-0158">Chromosome</keyword>
<feature type="compositionally biased region" description="Polar residues" evidence="6">
    <location>
        <begin position="66"/>
        <end position="79"/>
    </location>
</feature>
<dbReference type="PANTHER" id="PTHR13386">
    <property type="entry name" value="HISTONE PARYLATION FACTOR 1"/>
    <property type="match status" value="1"/>
</dbReference>
<dbReference type="InterPro" id="IPR019361">
    <property type="entry name" value="HPF1"/>
</dbReference>
<feature type="compositionally biased region" description="Basic and acidic residues" evidence="6">
    <location>
        <begin position="10"/>
        <end position="31"/>
    </location>
</feature>
<gene>
    <name evidence="8" type="primary">EOG090X0BAY</name>
</gene>
<dbReference type="GO" id="GO:0005634">
    <property type="term" value="C:nucleus"/>
    <property type="evidence" value="ECO:0007669"/>
    <property type="project" value="UniProtKB-SubCell"/>
</dbReference>
<name>A0A4Y7NI70_9CRUS</name>
<dbReference type="GO" id="GO:0006974">
    <property type="term" value="P:DNA damage response"/>
    <property type="evidence" value="ECO:0007669"/>
    <property type="project" value="InterPro"/>
</dbReference>
<evidence type="ECO:0000256" key="3">
    <source>
        <dbReference type="ARBA" id="ARBA00010803"/>
    </source>
</evidence>
<feature type="region of interest" description="Disordered" evidence="6">
    <location>
        <begin position="57"/>
        <end position="79"/>
    </location>
</feature>
<dbReference type="PANTHER" id="PTHR13386:SF1">
    <property type="entry name" value="HISTONE PARYLATION FACTOR 1"/>
    <property type="match status" value="1"/>
</dbReference>
<protein>
    <submittedName>
        <fullName evidence="8">EOG090X0BAY</fullName>
    </submittedName>
</protein>
<evidence type="ECO:0000256" key="6">
    <source>
        <dbReference type="SAM" id="MobiDB-lite"/>
    </source>
</evidence>
<reference evidence="8" key="1">
    <citation type="submission" date="2018-08" db="EMBL/GenBank/DDBJ databases">
        <authorList>
            <person name="Cornetti L."/>
        </authorList>
    </citation>
    <scope>NUCLEOTIDE SEQUENCE</scope>
    <source>
        <strain evidence="8">CH-H-2</strain>
    </source>
</reference>
<evidence type="ECO:0000256" key="4">
    <source>
        <dbReference type="ARBA" id="ARBA00022454"/>
    </source>
</evidence>
<proteinExistence type="evidence at transcript level"/>
<feature type="region of interest" description="Disordered" evidence="6">
    <location>
        <begin position="1"/>
        <end position="31"/>
    </location>
</feature>
<feature type="domain" description="PBZ-type" evidence="7">
    <location>
        <begin position="37"/>
        <end position="62"/>
    </location>
</feature>
<comment type="similarity">
    <text evidence="3">Belongs to the HPF1 family.</text>
</comment>
<dbReference type="AlphaFoldDB" id="A0A4Y7NI70"/>
<sequence>MTTRHQALKRANEANEILDSKRTKKSEDVSVNSIKERPLCKYGEKCYQKNPLHLKKFSHPHKENAGESNKGCSELSLSTPCSSLEKNSEDVKKFGMENIHMSSESSTNINFSPQEKEVKPSNNVIKMVQTSHETPEKDSKKRQMLKSPMDVKENIKESFLVNMPEDFYQFWEFCKSLSAANTQGSQQIIFNSANFKELYVEVLKDILGLELVGPFQLLYQSTKNEPLAEEPHNLLTQWRFYYDPPEFQTVIVGDINTGFHIGYFRDSPKETPTFVGSNTETEGCILTPISENLFSALDHFITTQLKKADPFKKSQLASLKKKLEDWAISNEIEIETQNLVLKRRKQKMVAKTFYECGIVVPVNKKTKVGYRKIPETDAKIKKICKKIVESASLSEETKNSDPLQELVTYVQYANDECDYGMGLELGLDLLAFGGEVFHPTILHLLGVAYELLEREEFGIILKAHLKERRRIARSDQNN</sequence>
<evidence type="ECO:0000256" key="2">
    <source>
        <dbReference type="ARBA" id="ARBA00004286"/>
    </source>
</evidence>
<keyword evidence="5" id="KW-0539">Nucleus</keyword>
<evidence type="ECO:0000256" key="5">
    <source>
        <dbReference type="ARBA" id="ARBA00023242"/>
    </source>
</evidence>